<name>A0ABW5QSS0_9BACL</name>
<dbReference type="Gene3D" id="3.30.457.10">
    <property type="entry name" value="Copper amine oxidase-like, N-terminal domain"/>
    <property type="match status" value="1"/>
</dbReference>
<organism evidence="2 3">
    <name type="scientific">Paenibacillus thailandensis</name>
    <dbReference type="NCBI Taxonomy" id="393250"/>
    <lineage>
        <taxon>Bacteria</taxon>
        <taxon>Bacillati</taxon>
        <taxon>Bacillota</taxon>
        <taxon>Bacilli</taxon>
        <taxon>Bacillales</taxon>
        <taxon>Paenibacillaceae</taxon>
        <taxon>Paenibacillus</taxon>
    </lineage>
</organism>
<reference evidence="3" key="1">
    <citation type="journal article" date="2019" name="Int. J. Syst. Evol. Microbiol.">
        <title>The Global Catalogue of Microorganisms (GCM) 10K type strain sequencing project: providing services to taxonomists for standard genome sequencing and annotation.</title>
        <authorList>
            <consortium name="The Broad Institute Genomics Platform"/>
            <consortium name="The Broad Institute Genome Sequencing Center for Infectious Disease"/>
            <person name="Wu L."/>
            <person name="Ma J."/>
        </authorList>
    </citation>
    <scope>NUCLEOTIDE SEQUENCE [LARGE SCALE GENOMIC DNA]</scope>
    <source>
        <strain evidence="3">TISTR 1827</strain>
    </source>
</reference>
<evidence type="ECO:0000259" key="1">
    <source>
        <dbReference type="Pfam" id="PF07833"/>
    </source>
</evidence>
<protein>
    <submittedName>
        <fullName evidence="2">Copper amine oxidase N-terminal domain-containing protein</fullName>
    </submittedName>
</protein>
<proteinExistence type="predicted"/>
<dbReference type="Proteomes" id="UP001597493">
    <property type="component" value="Unassembled WGS sequence"/>
</dbReference>
<gene>
    <name evidence="2" type="ORF">ACFSW5_02870</name>
</gene>
<dbReference type="InterPro" id="IPR012854">
    <property type="entry name" value="Cu_amine_oxidase-like_N"/>
</dbReference>
<dbReference type="EMBL" id="JBHUMY010000001">
    <property type="protein sequence ID" value="MFD2659205.1"/>
    <property type="molecule type" value="Genomic_DNA"/>
</dbReference>
<dbReference type="PROSITE" id="PS51257">
    <property type="entry name" value="PROKAR_LIPOPROTEIN"/>
    <property type="match status" value="1"/>
</dbReference>
<dbReference type="RefSeq" id="WP_379269550.1">
    <property type="nucleotide sequence ID" value="NZ_JBHUGT010000031.1"/>
</dbReference>
<evidence type="ECO:0000313" key="2">
    <source>
        <dbReference type="EMBL" id="MFD2659205.1"/>
    </source>
</evidence>
<comment type="caution">
    <text evidence="2">The sequence shown here is derived from an EMBL/GenBank/DDBJ whole genome shotgun (WGS) entry which is preliminary data.</text>
</comment>
<dbReference type="SUPFAM" id="SSF55383">
    <property type="entry name" value="Copper amine oxidase, domain N"/>
    <property type="match status" value="1"/>
</dbReference>
<evidence type="ECO:0000313" key="3">
    <source>
        <dbReference type="Proteomes" id="UP001597493"/>
    </source>
</evidence>
<keyword evidence="3" id="KW-1185">Reference proteome</keyword>
<dbReference type="InterPro" id="IPR036582">
    <property type="entry name" value="Mao_N_sf"/>
</dbReference>
<feature type="domain" description="Copper amine oxidase-like N-terminal" evidence="1">
    <location>
        <begin position="419"/>
        <end position="511"/>
    </location>
</feature>
<sequence>MKRIGKWFKPYMALLIAALLLLAGCQAVGGVDFNNVLKQSLKVKSAESKETIELKLLLNENASETYSEEELELYRLFANTKLELSEVKAQDEEHASVAGKLLFGESYNTSIGFKLAVSDTTLVLELEGAKQPFVLDMTEDSALFGTTAGEDEALSDESLTELSNVIVEAVGGFAIDNLPNPEKLSVTSVKEPINGVDTSLYKAQAELNGPEIWAWLKSYVDALINDREGLNEMISVVYEALKAQPEIFESMGISELESELDAPTDDEMIESFGDSVVEMLESVRDGMAQAEQEDGGSLGELFNENTYLKADIYVDKNLDIRKQNIELSFKPQGELLDSMFPLDGFVLNISSESWNINGEVKADEAAAPENAVSLDALMMGQGYEWLQQFDENSAIYDILKNKLHIGRQEVYLFADDYLPPIVTPQNVTIIPLRYTAEQLGAEVAYDGTTNKYTVTDEATGTTIVLKKGSDTVVVNGKTTKWQFPVTAVNDMLYVPARDFASALGAKLQWESYSGDGSKDMLIISREL</sequence>
<accession>A0ABW5QSS0</accession>
<dbReference type="Pfam" id="PF07833">
    <property type="entry name" value="Cu_amine_oxidN1"/>
    <property type="match status" value="1"/>
</dbReference>